<evidence type="ECO:0000256" key="3">
    <source>
        <dbReference type="ARBA" id="ARBA00022833"/>
    </source>
</evidence>
<dbReference type="Proteomes" id="UP000694924">
    <property type="component" value="Unplaced"/>
</dbReference>
<feature type="region of interest" description="Disordered" evidence="5">
    <location>
        <begin position="166"/>
        <end position="199"/>
    </location>
</feature>
<evidence type="ECO:0000256" key="2">
    <source>
        <dbReference type="ARBA" id="ARBA00022771"/>
    </source>
</evidence>
<evidence type="ECO:0000256" key="5">
    <source>
        <dbReference type="SAM" id="MobiDB-lite"/>
    </source>
</evidence>
<feature type="region of interest" description="Disordered" evidence="5">
    <location>
        <begin position="40"/>
        <end position="68"/>
    </location>
</feature>
<dbReference type="PROSITE" id="PS51501">
    <property type="entry name" value="ZF_DNL"/>
    <property type="match status" value="1"/>
</dbReference>
<dbReference type="InterPro" id="IPR007853">
    <property type="entry name" value="Znf_DNL-typ"/>
</dbReference>
<dbReference type="PANTHER" id="PTHR20922:SF13">
    <property type="entry name" value="DNL-TYPE ZINC FINGER PROTEIN"/>
    <property type="match status" value="1"/>
</dbReference>
<feature type="compositionally biased region" description="Basic and acidic residues" evidence="5">
    <location>
        <begin position="40"/>
        <end position="49"/>
    </location>
</feature>
<evidence type="ECO:0000256" key="1">
    <source>
        <dbReference type="ARBA" id="ARBA00022723"/>
    </source>
</evidence>
<evidence type="ECO:0000313" key="8">
    <source>
        <dbReference type="RefSeq" id="XP_015173291.1"/>
    </source>
</evidence>
<organism evidence="7 8">
    <name type="scientific">Polistes dominula</name>
    <name type="common">European paper wasp</name>
    <name type="synonym">Vespa dominula</name>
    <dbReference type="NCBI Taxonomy" id="743375"/>
    <lineage>
        <taxon>Eukaryota</taxon>
        <taxon>Metazoa</taxon>
        <taxon>Ecdysozoa</taxon>
        <taxon>Arthropoda</taxon>
        <taxon>Hexapoda</taxon>
        <taxon>Insecta</taxon>
        <taxon>Pterygota</taxon>
        <taxon>Neoptera</taxon>
        <taxon>Endopterygota</taxon>
        <taxon>Hymenoptera</taxon>
        <taxon>Apocrita</taxon>
        <taxon>Aculeata</taxon>
        <taxon>Vespoidea</taxon>
        <taxon>Vespidae</taxon>
        <taxon>Polistinae</taxon>
        <taxon>Polistini</taxon>
        <taxon>Polistes</taxon>
    </lineage>
</organism>
<reference evidence="8" key="1">
    <citation type="submission" date="2025-08" db="UniProtKB">
        <authorList>
            <consortium name="RefSeq"/>
        </authorList>
    </citation>
    <scope>IDENTIFICATION</scope>
    <source>
        <tissue evidence="8">Whole body</tissue>
    </source>
</reference>
<evidence type="ECO:0000259" key="6">
    <source>
        <dbReference type="PROSITE" id="PS51501"/>
    </source>
</evidence>
<keyword evidence="1" id="KW-0479">Metal-binding</keyword>
<proteinExistence type="predicted"/>
<protein>
    <submittedName>
        <fullName evidence="8">Mitochondrial protein import protein ZIM17-like</fullName>
    </submittedName>
</protein>
<dbReference type="InterPro" id="IPR024158">
    <property type="entry name" value="Mt_import_TIM15"/>
</dbReference>
<feature type="compositionally biased region" description="Polar residues" evidence="5">
    <location>
        <begin position="50"/>
        <end position="63"/>
    </location>
</feature>
<name>A0ABM1HZA4_POLDO</name>
<keyword evidence="7" id="KW-1185">Reference proteome</keyword>
<evidence type="ECO:0000256" key="4">
    <source>
        <dbReference type="PROSITE-ProRule" id="PRU00834"/>
    </source>
</evidence>
<evidence type="ECO:0000313" key="7">
    <source>
        <dbReference type="Proteomes" id="UP000694924"/>
    </source>
</evidence>
<dbReference type="GeneID" id="107064776"/>
<sequence>MFGLRQVVRLARNISAQDVIKFRHASASLKTYSTNKLQQKDDHLDDVDKSSNQTNDLNKSINSNDKEENQKVLTKIEPKLHIIFTCKKCNTQNSKTMSKLAYEKGVVIIRCDGCKNNHLIADNLGWFNEFKKGINIEKILAEKGETVCKIKYVPEGFLVVPKEEGKNIDESKNEWSNQKENENLDESKNDINSKQIKDT</sequence>
<keyword evidence="2 4" id="KW-0863">Zinc-finger</keyword>
<feature type="domain" description="DNL-type" evidence="6">
    <location>
        <begin position="75"/>
        <end position="193"/>
    </location>
</feature>
<keyword evidence="3" id="KW-0862">Zinc</keyword>
<gene>
    <name evidence="8" type="primary">LOC107064776</name>
</gene>
<accession>A0ABM1HZA4</accession>
<dbReference type="Pfam" id="PF05180">
    <property type="entry name" value="zf-DNL"/>
    <property type="match status" value="1"/>
</dbReference>
<dbReference type="PANTHER" id="PTHR20922">
    <property type="entry name" value="DNL-TYPE ZINC FINGER PROTEIN"/>
    <property type="match status" value="1"/>
</dbReference>
<dbReference type="RefSeq" id="XP_015173291.1">
    <property type="nucleotide sequence ID" value="XM_015317805.1"/>
</dbReference>